<feature type="transmembrane region" description="Helical" evidence="2">
    <location>
        <begin position="89"/>
        <end position="117"/>
    </location>
</feature>
<reference evidence="3 4" key="1">
    <citation type="submission" date="2019-02" db="EMBL/GenBank/DDBJ databases">
        <title>Deep-cultivation of Planctomycetes and their phenomic and genomic characterization uncovers novel biology.</title>
        <authorList>
            <person name="Wiegand S."/>
            <person name="Jogler M."/>
            <person name="Boedeker C."/>
            <person name="Pinto D."/>
            <person name="Vollmers J."/>
            <person name="Rivas-Marin E."/>
            <person name="Kohn T."/>
            <person name="Peeters S.H."/>
            <person name="Heuer A."/>
            <person name="Rast P."/>
            <person name="Oberbeckmann S."/>
            <person name="Bunk B."/>
            <person name="Jeske O."/>
            <person name="Meyerdierks A."/>
            <person name="Storesund J.E."/>
            <person name="Kallscheuer N."/>
            <person name="Luecker S."/>
            <person name="Lage O.M."/>
            <person name="Pohl T."/>
            <person name="Merkel B.J."/>
            <person name="Hornburger P."/>
            <person name="Mueller R.-W."/>
            <person name="Bruemmer F."/>
            <person name="Labrenz M."/>
            <person name="Spormann A.M."/>
            <person name="Op den Camp H."/>
            <person name="Overmann J."/>
            <person name="Amann R."/>
            <person name="Jetten M.S.M."/>
            <person name="Mascher T."/>
            <person name="Medema M.H."/>
            <person name="Devos D.P."/>
            <person name="Kaster A.-K."/>
            <person name="Ovreas L."/>
            <person name="Rohde M."/>
            <person name="Galperin M.Y."/>
            <person name="Jogler C."/>
        </authorList>
    </citation>
    <scope>NUCLEOTIDE SEQUENCE [LARGE SCALE GENOMIC DNA]</scope>
    <source>
        <strain evidence="3 4">Pla175</strain>
    </source>
</reference>
<dbReference type="Proteomes" id="UP000317429">
    <property type="component" value="Chromosome"/>
</dbReference>
<dbReference type="InterPro" id="IPR045466">
    <property type="entry name" value="DUF6498"/>
</dbReference>
<gene>
    <name evidence="3" type="ORF">Pla175_32950</name>
</gene>
<organism evidence="3 4">
    <name type="scientific">Pirellulimonas nuda</name>
    <dbReference type="NCBI Taxonomy" id="2528009"/>
    <lineage>
        <taxon>Bacteria</taxon>
        <taxon>Pseudomonadati</taxon>
        <taxon>Planctomycetota</taxon>
        <taxon>Planctomycetia</taxon>
        <taxon>Pirellulales</taxon>
        <taxon>Lacipirellulaceae</taxon>
        <taxon>Pirellulimonas</taxon>
    </lineage>
</organism>
<protein>
    <submittedName>
        <fullName evidence="3">Uncharacterized protein</fullName>
    </submittedName>
</protein>
<feature type="transmembrane region" description="Helical" evidence="2">
    <location>
        <begin position="137"/>
        <end position="154"/>
    </location>
</feature>
<evidence type="ECO:0000313" key="3">
    <source>
        <dbReference type="EMBL" id="QDU89898.1"/>
    </source>
</evidence>
<keyword evidence="2" id="KW-1133">Transmembrane helix</keyword>
<keyword evidence="2" id="KW-0812">Transmembrane</keyword>
<name>A0A518DEJ3_9BACT</name>
<evidence type="ECO:0000313" key="4">
    <source>
        <dbReference type="Proteomes" id="UP000317429"/>
    </source>
</evidence>
<keyword evidence="4" id="KW-1185">Reference proteome</keyword>
<dbReference type="OrthoDB" id="278054at2"/>
<accession>A0A518DEJ3</accession>
<dbReference type="KEGG" id="pnd:Pla175_32950"/>
<proteinExistence type="predicted"/>
<feature type="region of interest" description="Disordered" evidence="1">
    <location>
        <begin position="228"/>
        <end position="250"/>
    </location>
</feature>
<keyword evidence="2" id="KW-0472">Membrane</keyword>
<dbReference type="EMBL" id="CP036291">
    <property type="protein sequence ID" value="QDU89898.1"/>
    <property type="molecule type" value="Genomic_DNA"/>
</dbReference>
<sequence>MIGLILANLVPLAGVVLLDWDAFAVVALYWFENVVIGVLNIVKMIACCPQEPSEQAAQETHPGRLAAIDSLTRQAGSATPVWAAHAIKLFIIPFFAVHYGLFTFVHGAFVFTLFGGMDAGAAGPFDAGRVRLLAEEGLLWAALALAASHVAVLLQDYFWNGGFRRTNPMALMFEPYPRVIVLHVAIIVGAMLAFAFGSPAWLLVVLIAGKTMLDIALFRRLREARATEGPDANGLDDPLLRHESPSRPAS</sequence>
<feature type="transmembrane region" description="Helical" evidence="2">
    <location>
        <begin position="175"/>
        <end position="194"/>
    </location>
</feature>
<dbReference type="Pfam" id="PF20108">
    <property type="entry name" value="DUF6498"/>
    <property type="match status" value="1"/>
</dbReference>
<dbReference type="AlphaFoldDB" id="A0A518DEJ3"/>
<feature type="compositionally biased region" description="Basic and acidic residues" evidence="1">
    <location>
        <begin position="238"/>
        <end position="250"/>
    </location>
</feature>
<dbReference type="RefSeq" id="WP_145287292.1">
    <property type="nucleotide sequence ID" value="NZ_CP036291.1"/>
</dbReference>
<evidence type="ECO:0000256" key="2">
    <source>
        <dbReference type="SAM" id="Phobius"/>
    </source>
</evidence>
<evidence type="ECO:0000256" key="1">
    <source>
        <dbReference type="SAM" id="MobiDB-lite"/>
    </source>
</evidence>
<feature type="transmembrane region" description="Helical" evidence="2">
    <location>
        <begin position="12"/>
        <end position="31"/>
    </location>
</feature>